<dbReference type="EMBL" id="CAJNJA010042032">
    <property type="protein sequence ID" value="CAE7780260.1"/>
    <property type="molecule type" value="Genomic_DNA"/>
</dbReference>
<gene>
    <name evidence="2" type="ORF">SNEC2469_LOCUS22858</name>
</gene>
<feature type="region of interest" description="Disordered" evidence="1">
    <location>
        <begin position="238"/>
        <end position="257"/>
    </location>
</feature>
<feature type="region of interest" description="Disordered" evidence="1">
    <location>
        <begin position="177"/>
        <end position="225"/>
    </location>
</feature>
<protein>
    <submittedName>
        <fullName evidence="2">Uncharacterized protein</fullName>
    </submittedName>
</protein>
<dbReference type="Proteomes" id="UP000601435">
    <property type="component" value="Unassembled WGS sequence"/>
</dbReference>
<name>A0A812YIP7_9DINO</name>
<comment type="caution">
    <text evidence="2">The sequence shown here is derived from an EMBL/GenBank/DDBJ whole genome shotgun (WGS) entry which is preliminary data.</text>
</comment>
<evidence type="ECO:0000313" key="2">
    <source>
        <dbReference type="EMBL" id="CAE7780260.1"/>
    </source>
</evidence>
<dbReference type="AlphaFoldDB" id="A0A812YIP7"/>
<accession>A0A812YIP7</accession>
<evidence type="ECO:0000313" key="3">
    <source>
        <dbReference type="Proteomes" id="UP000601435"/>
    </source>
</evidence>
<organism evidence="2 3">
    <name type="scientific">Symbiodinium necroappetens</name>
    <dbReference type="NCBI Taxonomy" id="1628268"/>
    <lineage>
        <taxon>Eukaryota</taxon>
        <taxon>Sar</taxon>
        <taxon>Alveolata</taxon>
        <taxon>Dinophyceae</taxon>
        <taxon>Suessiales</taxon>
        <taxon>Symbiodiniaceae</taxon>
        <taxon>Symbiodinium</taxon>
    </lineage>
</organism>
<dbReference type="OrthoDB" id="442583at2759"/>
<proteinExistence type="predicted"/>
<feature type="compositionally biased region" description="Low complexity" evidence="1">
    <location>
        <begin position="204"/>
        <end position="213"/>
    </location>
</feature>
<reference evidence="2" key="1">
    <citation type="submission" date="2021-02" db="EMBL/GenBank/DDBJ databases">
        <authorList>
            <person name="Dougan E. K."/>
            <person name="Rhodes N."/>
            <person name="Thang M."/>
            <person name="Chan C."/>
        </authorList>
    </citation>
    <scope>NUCLEOTIDE SEQUENCE</scope>
</reference>
<evidence type="ECO:0000256" key="1">
    <source>
        <dbReference type="SAM" id="MobiDB-lite"/>
    </source>
</evidence>
<sequence length="257" mass="29264">AQKLSFAISLLLSRWPDMERLTRPELVLHLRALGEESPENWTRLEIKQRIQEINEETPSMATAAPNKTPLETQMAQLSKNSRKKSTLREHLEKELNIEVSDMDTVAAMQRKATNKILQECPVHGADAMGFGKYSQLSLQETYLKDPDYCRWARATKAEGPCNIRLERFVRWLEKAEEEGGPKDMMNEVIPKPSRPKARSYKAQPSSMASSSSAPPVPVPDPRDELLLKMTAALQDLREEVDQLRTERPRKVTSNAEK</sequence>
<feature type="non-terminal residue" evidence="2">
    <location>
        <position position="1"/>
    </location>
</feature>
<keyword evidence="3" id="KW-1185">Reference proteome</keyword>